<organism evidence="14 15">
    <name type="scientific">Helobdella robusta</name>
    <name type="common">Californian leech</name>
    <dbReference type="NCBI Taxonomy" id="6412"/>
    <lineage>
        <taxon>Eukaryota</taxon>
        <taxon>Metazoa</taxon>
        <taxon>Spiralia</taxon>
        <taxon>Lophotrochozoa</taxon>
        <taxon>Annelida</taxon>
        <taxon>Clitellata</taxon>
        <taxon>Hirudinea</taxon>
        <taxon>Rhynchobdellida</taxon>
        <taxon>Glossiphoniidae</taxon>
        <taxon>Helobdella</taxon>
    </lineage>
</organism>
<keyword evidence="4 8" id="KW-0489">Methyltransferase</keyword>
<reference evidence="15" key="1">
    <citation type="submission" date="2012-12" db="EMBL/GenBank/DDBJ databases">
        <authorList>
            <person name="Hellsten U."/>
            <person name="Grimwood J."/>
            <person name="Chapman J.A."/>
            <person name="Shapiro H."/>
            <person name="Aerts A."/>
            <person name="Otillar R.P."/>
            <person name="Terry A.Y."/>
            <person name="Boore J.L."/>
            <person name="Simakov O."/>
            <person name="Marletaz F."/>
            <person name="Cho S.-J."/>
            <person name="Edsinger-Gonzales E."/>
            <person name="Havlak P."/>
            <person name="Kuo D.-H."/>
            <person name="Larsson T."/>
            <person name="Lv J."/>
            <person name="Arendt D."/>
            <person name="Savage R."/>
            <person name="Osoegawa K."/>
            <person name="de Jong P."/>
            <person name="Lindberg D.R."/>
            <person name="Seaver E.C."/>
            <person name="Weisblat D.A."/>
            <person name="Putnam N.H."/>
            <person name="Grigoriev I.V."/>
            <person name="Rokhsar D.S."/>
        </authorList>
    </citation>
    <scope>NUCLEOTIDE SEQUENCE</scope>
</reference>
<keyword evidence="2 8" id="KW-0690">Ribosome biogenesis</keyword>
<evidence type="ECO:0000256" key="1">
    <source>
        <dbReference type="ARBA" id="ARBA00004604"/>
    </source>
</evidence>
<evidence type="ECO:0000313" key="14">
    <source>
        <dbReference type="EnsemblMetazoa" id="HelroP159187"/>
    </source>
</evidence>
<reference evidence="14" key="3">
    <citation type="submission" date="2015-06" db="UniProtKB">
        <authorList>
            <consortium name="EnsemblMetazoa"/>
        </authorList>
    </citation>
    <scope>IDENTIFICATION</scope>
</reference>
<dbReference type="FunFam" id="3.40.50.150:FF:000004">
    <property type="entry name" value="AdoMet-dependent rRNA methyltransferase SPB1"/>
    <property type="match status" value="1"/>
</dbReference>
<dbReference type="GO" id="GO:0031167">
    <property type="term" value="P:rRNA methylation"/>
    <property type="evidence" value="ECO:0000318"/>
    <property type="project" value="GO_Central"/>
</dbReference>
<dbReference type="PANTHER" id="PTHR10920">
    <property type="entry name" value="RIBOSOMAL RNA METHYLTRANSFERASE"/>
    <property type="match status" value="1"/>
</dbReference>
<dbReference type="OrthoDB" id="289250at2759"/>
<feature type="compositionally biased region" description="Acidic residues" evidence="9">
    <location>
        <begin position="455"/>
        <end position="470"/>
    </location>
</feature>
<dbReference type="eggNOG" id="KOG1098">
    <property type="taxonomic scope" value="Eukaryota"/>
</dbReference>
<comment type="similarity">
    <text evidence="8">Belongs to the class I-like SAM-binding methyltransferase superfamily. RNA methyltransferase RlmE family. SPB1 subfamily.</text>
</comment>
<feature type="region of interest" description="Disordered" evidence="9">
    <location>
        <begin position="452"/>
        <end position="522"/>
    </location>
</feature>
<evidence type="ECO:0000256" key="8">
    <source>
        <dbReference type="HAMAP-Rule" id="MF_03163"/>
    </source>
</evidence>
<dbReference type="GO" id="GO:0005730">
    <property type="term" value="C:nucleolus"/>
    <property type="evidence" value="ECO:0000318"/>
    <property type="project" value="GO_Central"/>
</dbReference>
<dbReference type="Gene3D" id="3.40.50.150">
    <property type="entry name" value="Vaccinia Virus protein VP39"/>
    <property type="match status" value="1"/>
</dbReference>
<dbReference type="KEGG" id="hro:HELRODRAFT_159187"/>
<feature type="binding site" evidence="8">
    <location>
        <position position="57"/>
    </location>
    <ligand>
        <name>S-adenosyl-L-methionine</name>
        <dbReference type="ChEBI" id="CHEBI:59789"/>
    </ligand>
</feature>
<feature type="domain" description="Ribosomal RNA methyltransferase SPB1-like C-terminal" evidence="11">
    <location>
        <begin position="502"/>
        <end position="703"/>
    </location>
</feature>
<dbReference type="AlphaFoldDB" id="T1ENQ2"/>
<dbReference type="HOGENOM" id="CLU_009422_8_1_1"/>
<dbReference type="InterPro" id="IPR050082">
    <property type="entry name" value="RNA_methyltr_RlmE"/>
</dbReference>
<dbReference type="GO" id="GO:0030687">
    <property type="term" value="C:preribosome, large subunit precursor"/>
    <property type="evidence" value="ECO:0000318"/>
    <property type="project" value="GO_Central"/>
</dbReference>
<evidence type="ECO:0000256" key="5">
    <source>
        <dbReference type="ARBA" id="ARBA00022679"/>
    </source>
</evidence>
<evidence type="ECO:0000256" key="2">
    <source>
        <dbReference type="ARBA" id="ARBA00022517"/>
    </source>
</evidence>
<dbReference type="FunCoup" id="T1ENQ2">
    <property type="interactions" value="1580"/>
</dbReference>
<evidence type="ECO:0000313" key="15">
    <source>
        <dbReference type="Proteomes" id="UP000015101"/>
    </source>
</evidence>
<sequence length="727" mass="83623">MGKVKVGKARRDKFYQLAKETGYRSRASFKLLQLNRKFEFLQKSSICIDLCAAPGGWLQVAQQYMPVSSLIIECVLIEFFLLSGVDLVAIKPINGVITLKEDITTDKCRQSLRKLLPDQKADLVLHDGAPNVGKNWVHDAYQQAELTLKALHLATFFLVKGGYFITKVFRSKDYFSLLWVLQQMFKKVHATKPLASRNESAEIFVVCQGYLAPDVIDPKFLDSKHVFKDVEQENSVRPTLNLVHPDKISKKAEGYDENNYLQMHKLSAVKFITDANFLELFKHCTEIVLDDESIISHPSTTDEIKECCKDIQVLGKKDLKNLLSWRKCLNKSLPQLNIMANDNEKMDVENDQEETIEGVEMENDEANKDADSDNDSIEEVIEQEEKELSERRARLLKDKKKKHKKVMNEKRKLREKMALQMVIPGDSIQATDDIDLFSFNSVKKDAGIAFKCDDVEPDDDDDDDDEDDAPEPARRIKFDKEDVALYDDEGEAWNKLNRHDSDDDEEEDKVEGDHKASSNNKKRKIVKLNPLELAIGEEIVKSKKRRRELVELSYNRYAYGEDSAPDWFLHDEMKHSKKQLPVTKEQIQYYKEKQKAIDANPIKKIAEARARQKHKLVKRLEKARKRTENIGEDLPEKEKMKQAKEIYKKAGLLKAQKKKDVTYVVAKRGVGKRVSRPAGVKGHFKVVDPRMKKDNRKMKHESKSKGRKSSAGKQKSNKKAGKGRKKR</sequence>
<feature type="domain" description="DUF3381" evidence="12">
    <location>
        <begin position="246"/>
        <end position="416"/>
    </location>
</feature>
<keyword evidence="5 8" id="KW-0808">Transferase</keyword>
<evidence type="ECO:0000256" key="6">
    <source>
        <dbReference type="ARBA" id="ARBA00022691"/>
    </source>
</evidence>
<dbReference type="HAMAP" id="MF_03163">
    <property type="entry name" value="RNA_methyltr_E_SPB1"/>
    <property type="match status" value="1"/>
</dbReference>
<dbReference type="PANTHER" id="PTHR10920:SF13">
    <property type="entry name" value="PRE-RRNA 2'-O-RIBOSE RNA METHYLTRANSFERASE FTSJ3"/>
    <property type="match status" value="1"/>
</dbReference>
<dbReference type="EC" id="2.1.1.-" evidence="8"/>
<dbReference type="InterPro" id="IPR002877">
    <property type="entry name" value="RNA_MeTrfase_FtsJ_dom"/>
</dbReference>
<dbReference type="GO" id="GO:0008650">
    <property type="term" value="F:rRNA (uridine-2'-O-)-methyltransferase activity"/>
    <property type="evidence" value="ECO:0000318"/>
    <property type="project" value="GO_Central"/>
</dbReference>
<feature type="compositionally biased region" description="Basic residues" evidence="9">
    <location>
        <begin position="693"/>
        <end position="727"/>
    </location>
</feature>
<keyword evidence="15" id="KW-1185">Reference proteome</keyword>
<dbReference type="InterPro" id="IPR029063">
    <property type="entry name" value="SAM-dependent_MTases_sf"/>
</dbReference>
<dbReference type="CTD" id="20198202"/>
<feature type="binding site" evidence="8">
    <location>
        <position position="86"/>
    </location>
    <ligand>
        <name>S-adenosyl-L-methionine</name>
        <dbReference type="ChEBI" id="CHEBI:59789"/>
    </ligand>
</feature>
<dbReference type="OMA" id="QRKDKYY"/>
<evidence type="ECO:0000259" key="11">
    <source>
        <dbReference type="Pfam" id="PF07780"/>
    </source>
</evidence>
<evidence type="ECO:0000256" key="9">
    <source>
        <dbReference type="SAM" id="MobiDB-lite"/>
    </source>
</evidence>
<comment type="function">
    <text evidence="8">Probable methyltransferase involved in the maturation of rRNA and in the biogenesis of ribosomal subunits.</text>
</comment>
<comment type="catalytic activity">
    <reaction evidence="8">
        <text>a ribonucleotide in rRNA + S-adenosyl-L-methionine = a 2'-O-methylribonucleotide in rRNA + S-adenosyl-L-homocysteine + H(+)</text>
        <dbReference type="Rhea" id="RHEA:48628"/>
        <dbReference type="Rhea" id="RHEA-COMP:12164"/>
        <dbReference type="Rhea" id="RHEA-COMP:12165"/>
        <dbReference type="ChEBI" id="CHEBI:15378"/>
        <dbReference type="ChEBI" id="CHEBI:57856"/>
        <dbReference type="ChEBI" id="CHEBI:59789"/>
        <dbReference type="ChEBI" id="CHEBI:90675"/>
        <dbReference type="ChEBI" id="CHEBI:90676"/>
    </reaction>
</comment>
<dbReference type="GO" id="GO:0000463">
    <property type="term" value="P:maturation of LSU-rRNA from tricistronic rRNA transcript (SSU-rRNA, 5.8S rRNA, LSU-rRNA)"/>
    <property type="evidence" value="ECO:0000318"/>
    <property type="project" value="GO_Central"/>
</dbReference>
<dbReference type="RefSeq" id="XP_009009339.1">
    <property type="nucleotide sequence ID" value="XM_009011091.1"/>
</dbReference>
<feature type="binding site" evidence="8">
    <location>
        <position position="55"/>
    </location>
    <ligand>
        <name>S-adenosyl-L-methionine</name>
        <dbReference type="ChEBI" id="CHEBI:59789"/>
    </ligand>
</feature>
<dbReference type="EnsemblMetazoa" id="HelroT159187">
    <property type="protein sequence ID" value="HelroP159187"/>
    <property type="gene ID" value="HelroG159187"/>
</dbReference>
<dbReference type="EMBL" id="KB095811">
    <property type="protein sequence ID" value="ESO12619.1"/>
    <property type="molecule type" value="Genomic_DNA"/>
</dbReference>
<dbReference type="GO" id="GO:0016435">
    <property type="term" value="F:rRNA (guanine) methyltransferase activity"/>
    <property type="evidence" value="ECO:0000318"/>
    <property type="project" value="GO_Central"/>
</dbReference>
<feature type="binding site" evidence="8">
    <location>
        <position position="102"/>
    </location>
    <ligand>
        <name>S-adenosyl-L-methionine</name>
        <dbReference type="ChEBI" id="CHEBI:59789"/>
    </ligand>
</feature>
<feature type="region of interest" description="Disordered" evidence="9">
    <location>
        <begin position="672"/>
        <end position="727"/>
    </location>
</feature>
<keyword evidence="7 8" id="KW-0539">Nucleus</keyword>
<reference evidence="13 15" key="2">
    <citation type="journal article" date="2013" name="Nature">
        <title>Insights into bilaterian evolution from three spiralian genomes.</title>
        <authorList>
            <person name="Simakov O."/>
            <person name="Marletaz F."/>
            <person name="Cho S.J."/>
            <person name="Edsinger-Gonzales E."/>
            <person name="Havlak P."/>
            <person name="Hellsten U."/>
            <person name="Kuo D.H."/>
            <person name="Larsson T."/>
            <person name="Lv J."/>
            <person name="Arendt D."/>
            <person name="Savage R."/>
            <person name="Osoegawa K."/>
            <person name="de Jong P."/>
            <person name="Grimwood J."/>
            <person name="Chapman J.A."/>
            <person name="Shapiro H."/>
            <person name="Aerts A."/>
            <person name="Otillar R.P."/>
            <person name="Terry A.Y."/>
            <person name="Boore J.L."/>
            <person name="Grigoriev I.V."/>
            <person name="Lindberg D.R."/>
            <person name="Seaver E.C."/>
            <person name="Weisblat D.A."/>
            <person name="Putnam N.H."/>
            <person name="Rokhsar D.S."/>
        </authorList>
    </citation>
    <scope>NUCLEOTIDE SEQUENCE</scope>
</reference>
<gene>
    <name evidence="14" type="primary">20198202</name>
    <name evidence="13" type="ORF">HELRODRAFT_159187</name>
</gene>
<protein>
    <recommendedName>
        <fullName evidence="8">Putative rRNA methyltransferase</fullName>
        <ecNumber evidence="8">2.1.1.-</ecNumber>
    </recommendedName>
    <alternativeName>
        <fullName evidence="8">2'-O-ribose RNA methyltransferase SPB1 homolog</fullName>
    </alternativeName>
</protein>
<accession>T1ENQ2</accession>
<name>T1ENQ2_HELRO</name>
<keyword evidence="8" id="KW-0175">Coiled coil</keyword>
<feature type="compositionally biased region" description="Basic and acidic residues" evidence="9">
    <location>
        <begin position="471"/>
        <end position="483"/>
    </location>
</feature>
<dbReference type="HAMAP" id="MF_01547">
    <property type="entry name" value="RNA_methyltr_E"/>
    <property type="match status" value="1"/>
</dbReference>
<evidence type="ECO:0000256" key="7">
    <source>
        <dbReference type="ARBA" id="ARBA00023242"/>
    </source>
</evidence>
<evidence type="ECO:0000256" key="4">
    <source>
        <dbReference type="ARBA" id="ARBA00022603"/>
    </source>
</evidence>
<dbReference type="Pfam" id="PF07780">
    <property type="entry name" value="Spb1_C"/>
    <property type="match status" value="1"/>
</dbReference>
<dbReference type="STRING" id="6412.T1ENQ2"/>
<evidence type="ECO:0000313" key="13">
    <source>
        <dbReference type="EMBL" id="ESO12619.1"/>
    </source>
</evidence>
<evidence type="ECO:0000256" key="3">
    <source>
        <dbReference type="ARBA" id="ARBA00022552"/>
    </source>
</evidence>
<dbReference type="Pfam" id="PF11861">
    <property type="entry name" value="DUF3381"/>
    <property type="match status" value="1"/>
</dbReference>
<dbReference type="GO" id="GO:0000466">
    <property type="term" value="P:maturation of 5.8S rRNA from tricistronic rRNA transcript (SSU-rRNA, 5.8S rRNA, LSU-rRNA)"/>
    <property type="evidence" value="ECO:0000318"/>
    <property type="project" value="GO_Central"/>
</dbReference>
<evidence type="ECO:0000259" key="10">
    <source>
        <dbReference type="Pfam" id="PF01728"/>
    </source>
</evidence>
<dbReference type="SUPFAM" id="SSF53335">
    <property type="entry name" value="S-adenosyl-L-methionine-dependent methyltransferases"/>
    <property type="match status" value="1"/>
</dbReference>
<dbReference type="EMBL" id="AMQM01000209">
    <property type="status" value="NOT_ANNOTATED_CDS"/>
    <property type="molecule type" value="Genomic_DNA"/>
</dbReference>
<dbReference type="Proteomes" id="UP000015101">
    <property type="component" value="Unassembled WGS sequence"/>
</dbReference>
<dbReference type="GeneID" id="20198202"/>
<comment type="subcellular location">
    <subcellularLocation>
        <location evidence="1 8">Nucleus</location>
        <location evidence="1 8">Nucleolus</location>
    </subcellularLocation>
</comment>
<feature type="active site" description="Proton acceptor" evidence="8">
    <location>
        <position position="167"/>
    </location>
</feature>
<dbReference type="InterPro" id="IPR015507">
    <property type="entry name" value="rRNA-MeTfrase_E"/>
</dbReference>
<keyword evidence="6 8" id="KW-0949">S-adenosyl-L-methionine</keyword>
<dbReference type="InterPro" id="IPR024576">
    <property type="entry name" value="rRNA_MeTfrase_Spb1_DUF3381"/>
</dbReference>
<dbReference type="InParanoid" id="T1ENQ2"/>
<evidence type="ECO:0000259" key="12">
    <source>
        <dbReference type="Pfam" id="PF11861"/>
    </source>
</evidence>
<proteinExistence type="inferred from homology"/>
<dbReference type="InterPro" id="IPR028589">
    <property type="entry name" value="SPB1-like"/>
</dbReference>
<feature type="coiled-coil region" evidence="8">
    <location>
        <begin position="349"/>
        <end position="416"/>
    </location>
</feature>
<keyword evidence="3 8" id="KW-0698">rRNA processing</keyword>
<dbReference type="InterPro" id="IPR012920">
    <property type="entry name" value="rRNA_MeTfrase_SPB1-like_C"/>
</dbReference>
<feature type="binding site" evidence="8">
    <location>
        <position position="127"/>
    </location>
    <ligand>
        <name>S-adenosyl-L-methionine</name>
        <dbReference type="ChEBI" id="CHEBI:59789"/>
    </ligand>
</feature>
<feature type="domain" description="Ribosomal RNA methyltransferase FtsJ" evidence="10">
    <location>
        <begin position="23"/>
        <end position="210"/>
    </location>
</feature>
<dbReference type="Pfam" id="PF01728">
    <property type="entry name" value="FtsJ"/>
    <property type="match status" value="1"/>
</dbReference>